<protein>
    <submittedName>
        <fullName evidence="1">Uncharacterized protein</fullName>
    </submittedName>
</protein>
<gene>
    <name evidence="1" type="ORF">NCTC12078_00891</name>
</gene>
<dbReference type="Proteomes" id="UP000290013">
    <property type="component" value="Chromosome"/>
</dbReference>
<reference evidence="1 2" key="1">
    <citation type="submission" date="2019-02" db="EMBL/GenBank/DDBJ databases">
        <authorList>
            <consortium name="Pathogen Informatics"/>
        </authorList>
    </citation>
    <scope>NUCLEOTIDE SEQUENCE [LARGE SCALE GENOMIC DNA]</scope>
    <source>
        <strain evidence="1 2">3012STDY6944375</strain>
    </source>
</reference>
<sequence>MNANIFAVKDYDCIEDSAIANSYREYVQKPTEQSSKWKSPDIQETDKFVNIFHEIVQINDEEMPSKWHDDEDETNIKVVNLPENLTSTTNTREVDLYDFSKSYDENFENGGNKKYILIEVDRMKSANIINPTDNFLPTPQSKCLIDFDKVEEYSSLEFGLIDYDTLFGTRFTTFIKYNSDFFACDERILFEAILIKFKAFGYRPFYWSREVIFNEVGIKKDRATKIISRFVELGIISTEVRKSMVGNRPQQITYYTPNSDGIIELIPEIFKGRDDIQVIERDLNKYLLPSRKSSILR</sequence>
<proteinExistence type="predicted"/>
<accession>A0A4U8WL21</accession>
<organism evidence="1 2">
    <name type="scientific">Chryseobacterium taihuense</name>
    <dbReference type="NCBI Taxonomy" id="1141221"/>
    <lineage>
        <taxon>Bacteria</taxon>
        <taxon>Pseudomonadati</taxon>
        <taxon>Bacteroidota</taxon>
        <taxon>Flavobacteriia</taxon>
        <taxon>Flavobacteriales</taxon>
        <taxon>Weeksellaceae</taxon>
        <taxon>Chryseobacterium group</taxon>
        <taxon>Chryseobacterium</taxon>
    </lineage>
</organism>
<dbReference type="RefSeq" id="WP_130913643.1">
    <property type="nucleotide sequence ID" value="NZ_LR215974.1"/>
</dbReference>
<evidence type="ECO:0000313" key="1">
    <source>
        <dbReference type="EMBL" id="VFB02909.1"/>
    </source>
</evidence>
<dbReference type="KEGG" id="ctai:NCTC12078_00891"/>
<evidence type="ECO:0000313" key="2">
    <source>
        <dbReference type="Proteomes" id="UP000290013"/>
    </source>
</evidence>
<dbReference type="AlphaFoldDB" id="A0A4U8WL21"/>
<name>A0A4U8WL21_9FLAO</name>
<dbReference type="EMBL" id="LR215974">
    <property type="protein sequence ID" value="VFB02909.1"/>
    <property type="molecule type" value="Genomic_DNA"/>
</dbReference>